<organism evidence="2 3">
    <name type="scientific">Sphaerisporangium melleum</name>
    <dbReference type="NCBI Taxonomy" id="321316"/>
    <lineage>
        <taxon>Bacteria</taxon>
        <taxon>Bacillati</taxon>
        <taxon>Actinomycetota</taxon>
        <taxon>Actinomycetes</taxon>
        <taxon>Streptosporangiales</taxon>
        <taxon>Streptosporangiaceae</taxon>
        <taxon>Sphaerisporangium</taxon>
    </lineage>
</organism>
<dbReference type="SUPFAM" id="SSF53597">
    <property type="entry name" value="Dihydrofolate reductase-like"/>
    <property type="match status" value="1"/>
</dbReference>
<dbReference type="AlphaFoldDB" id="A0A917VF97"/>
<gene>
    <name evidence="2" type="ORF">GCM10007964_16020</name>
</gene>
<dbReference type="RefSeq" id="WP_189162307.1">
    <property type="nucleotide sequence ID" value="NZ_BMNT01000007.1"/>
</dbReference>
<dbReference type="GO" id="GO:0009231">
    <property type="term" value="P:riboflavin biosynthetic process"/>
    <property type="evidence" value="ECO:0007669"/>
    <property type="project" value="InterPro"/>
</dbReference>
<sequence>MRKIIHYVHTSLDGCIAGPNGEFDWPVLGPEWSDYSLDLARRAGAFLYGRVVWEMMSSYWPQAESTSDDEHDLAFAPLWRETPKIVFSRTLKTAEWDARVIGDDLAEEVTALKRQPGGDLLITGGAGLGASLGALGLIDEYHIVVHPVVLGGGKRLFPEGTERLPIRLAEARTLDGRTVLLRFERTEQGEGAAGHDERVAQEA</sequence>
<dbReference type="EMBL" id="BMNT01000007">
    <property type="protein sequence ID" value="GGK73988.1"/>
    <property type="molecule type" value="Genomic_DNA"/>
</dbReference>
<evidence type="ECO:0000313" key="2">
    <source>
        <dbReference type="EMBL" id="GGK73988.1"/>
    </source>
</evidence>
<evidence type="ECO:0000259" key="1">
    <source>
        <dbReference type="Pfam" id="PF01872"/>
    </source>
</evidence>
<feature type="domain" description="Bacterial bifunctional deaminase-reductase C-terminal" evidence="1">
    <location>
        <begin position="3"/>
        <end position="179"/>
    </location>
</feature>
<dbReference type="PANTHER" id="PTHR38011:SF11">
    <property type="entry name" value="2,5-DIAMINO-6-RIBOSYLAMINO-4(3H)-PYRIMIDINONE 5'-PHOSPHATE REDUCTASE"/>
    <property type="match status" value="1"/>
</dbReference>
<protein>
    <submittedName>
        <fullName evidence="2">Deaminase</fullName>
    </submittedName>
</protein>
<keyword evidence="3" id="KW-1185">Reference proteome</keyword>
<dbReference type="InterPro" id="IPR002734">
    <property type="entry name" value="RibDG_C"/>
</dbReference>
<dbReference type="InterPro" id="IPR024072">
    <property type="entry name" value="DHFR-like_dom_sf"/>
</dbReference>
<reference evidence="2" key="2">
    <citation type="submission" date="2020-09" db="EMBL/GenBank/DDBJ databases">
        <authorList>
            <person name="Sun Q."/>
            <person name="Ohkuma M."/>
        </authorList>
    </citation>
    <scope>NUCLEOTIDE SEQUENCE</scope>
    <source>
        <strain evidence="2">JCM 13064</strain>
    </source>
</reference>
<dbReference type="Pfam" id="PF01872">
    <property type="entry name" value="RibD_C"/>
    <property type="match status" value="1"/>
</dbReference>
<dbReference type="GO" id="GO:0008703">
    <property type="term" value="F:5-amino-6-(5-phosphoribosylamino)uracil reductase activity"/>
    <property type="evidence" value="ECO:0007669"/>
    <property type="project" value="InterPro"/>
</dbReference>
<comment type="caution">
    <text evidence="2">The sequence shown here is derived from an EMBL/GenBank/DDBJ whole genome shotgun (WGS) entry which is preliminary data.</text>
</comment>
<dbReference type="Gene3D" id="3.40.430.10">
    <property type="entry name" value="Dihydrofolate Reductase, subunit A"/>
    <property type="match status" value="1"/>
</dbReference>
<proteinExistence type="predicted"/>
<accession>A0A917VF97</accession>
<reference evidence="2" key="1">
    <citation type="journal article" date="2014" name="Int. J. Syst. Evol. Microbiol.">
        <title>Complete genome sequence of Corynebacterium casei LMG S-19264T (=DSM 44701T), isolated from a smear-ripened cheese.</title>
        <authorList>
            <consortium name="US DOE Joint Genome Institute (JGI-PGF)"/>
            <person name="Walter F."/>
            <person name="Albersmeier A."/>
            <person name="Kalinowski J."/>
            <person name="Ruckert C."/>
        </authorList>
    </citation>
    <scope>NUCLEOTIDE SEQUENCE</scope>
    <source>
        <strain evidence="2">JCM 13064</strain>
    </source>
</reference>
<dbReference type="InterPro" id="IPR050765">
    <property type="entry name" value="Riboflavin_Biosynth_HTPR"/>
</dbReference>
<name>A0A917VF97_9ACTN</name>
<dbReference type="PANTHER" id="PTHR38011">
    <property type="entry name" value="DIHYDROFOLATE REDUCTASE FAMILY PROTEIN (AFU_ORTHOLOGUE AFUA_8G06820)"/>
    <property type="match status" value="1"/>
</dbReference>
<evidence type="ECO:0000313" key="3">
    <source>
        <dbReference type="Proteomes" id="UP000645217"/>
    </source>
</evidence>
<dbReference type="Proteomes" id="UP000645217">
    <property type="component" value="Unassembled WGS sequence"/>
</dbReference>